<dbReference type="SUPFAM" id="SSF52172">
    <property type="entry name" value="CheY-like"/>
    <property type="match status" value="1"/>
</dbReference>
<evidence type="ECO:0000313" key="4">
    <source>
        <dbReference type="EMBL" id="MCV2403333.1"/>
    </source>
</evidence>
<feature type="domain" description="Response regulatory" evidence="2">
    <location>
        <begin position="13"/>
        <end position="128"/>
    </location>
</feature>
<reference evidence="4 5" key="1">
    <citation type="submission" date="2022-10" db="EMBL/GenBank/DDBJ databases">
        <title>Marinomonas transparenta sp. nov. and Marinomonas sargassi sp. nov., isolated from marine alga (Sargassum natans (L.) Gaillon).</title>
        <authorList>
            <person name="Wang Y."/>
        </authorList>
    </citation>
    <scope>NUCLEOTIDE SEQUENCE [LARGE SCALE GENOMIC DNA]</scope>
    <source>
        <strain evidence="4 5">C2222</strain>
    </source>
</reference>
<evidence type="ECO:0000313" key="5">
    <source>
        <dbReference type="Proteomes" id="UP001209713"/>
    </source>
</evidence>
<proteinExistence type="predicted"/>
<dbReference type="EMBL" id="JAOVZB010000004">
    <property type="protein sequence ID" value="MCV2403333.1"/>
    <property type="molecule type" value="Genomic_DNA"/>
</dbReference>
<feature type="modified residue" description="4-aspartylphosphate" evidence="1">
    <location>
        <position position="62"/>
    </location>
</feature>
<accession>A0ABT2YTV8</accession>
<dbReference type="Pfam" id="PF13487">
    <property type="entry name" value="HD_5"/>
    <property type="match status" value="1"/>
</dbReference>
<dbReference type="PANTHER" id="PTHR45228">
    <property type="entry name" value="CYCLIC DI-GMP PHOSPHODIESTERASE TM_0186-RELATED"/>
    <property type="match status" value="1"/>
</dbReference>
<dbReference type="Pfam" id="PF00072">
    <property type="entry name" value="Response_reg"/>
    <property type="match status" value="1"/>
</dbReference>
<dbReference type="Proteomes" id="UP001209713">
    <property type="component" value="Unassembled WGS sequence"/>
</dbReference>
<keyword evidence="5" id="KW-1185">Reference proteome</keyword>
<feature type="domain" description="HD-GYP" evidence="3">
    <location>
        <begin position="176"/>
        <end position="371"/>
    </location>
</feature>
<dbReference type="InterPro" id="IPR011006">
    <property type="entry name" value="CheY-like_superfamily"/>
</dbReference>
<dbReference type="CDD" id="cd17569">
    <property type="entry name" value="REC_HupR-like"/>
    <property type="match status" value="1"/>
</dbReference>
<dbReference type="Gene3D" id="3.40.50.2300">
    <property type="match status" value="1"/>
</dbReference>
<dbReference type="Gene3D" id="1.10.3210.10">
    <property type="entry name" value="Hypothetical protein af1432"/>
    <property type="match status" value="1"/>
</dbReference>
<dbReference type="PANTHER" id="PTHR45228:SF8">
    <property type="entry name" value="TWO-COMPONENT RESPONSE REGULATOR-RELATED"/>
    <property type="match status" value="1"/>
</dbReference>
<gene>
    <name evidence="4" type="ORF">OFY17_10615</name>
</gene>
<comment type="caution">
    <text evidence="4">The sequence shown here is derived from an EMBL/GenBank/DDBJ whole genome shotgun (WGS) entry which is preliminary data.</text>
</comment>
<dbReference type="RefSeq" id="WP_263530707.1">
    <property type="nucleotide sequence ID" value="NZ_JAOVZB010000004.1"/>
</dbReference>
<dbReference type="SMART" id="SM00448">
    <property type="entry name" value="REC"/>
    <property type="match status" value="1"/>
</dbReference>
<evidence type="ECO:0000256" key="1">
    <source>
        <dbReference type="PROSITE-ProRule" id="PRU00169"/>
    </source>
</evidence>
<dbReference type="InterPro" id="IPR001789">
    <property type="entry name" value="Sig_transdc_resp-reg_receiver"/>
</dbReference>
<dbReference type="PROSITE" id="PS50110">
    <property type="entry name" value="RESPONSE_REGULATORY"/>
    <property type="match status" value="1"/>
</dbReference>
<evidence type="ECO:0000259" key="2">
    <source>
        <dbReference type="PROSITE" id="PS50110"/>
    </source>
</evidence>
<dbReference type="InterPro" id="IPR052020">
    <property type="entry name" value="Cyclic_di-GMP/3'3'-cGAMP_PDE"/>
</dbReference>
<name>A0ABT2YTV8_9GAMM</name>
<keyword evidence="1" id="KW-0597">Phosphoprotein</keyword>
<dbReference type="PROSITE" id="PS51832">
    <property type="entry name" value="HD_GYP"/>
    <property type="match status" value="1"/>
</dbReference>
<protein>
    <submittedName>
        <fullName evidence="4">Response regulator</fullName>
    </submittedName>
</protein>
<sequence>MSTESSTADLPLTVLCVDDEVNILKSMKRLLHKQGYQILLAESGAKALALMKEHDVHLIMSDMKMPSMTGAQLLEQVATSYPETYRILLTGYSDMESTVDAVNKGKIHRYLQKPWDNDEIIEAISEGLQQVKLKHENIKLQGLIKKQNSLLKGLNQTLEDKIKLRTKQINAAMKKVEQNNIATQKVLFNLISINPHLSGSYANSISLLSKRIAEKLSLPKKEIKEISFAASLCEIGLLGMDTAVYSQSFGELDFDQKQEYQNQTIIAQLILSPAAHMQDVSDIITCQFEHFNGSGPNRLTDEQIPLGARILAVARDYWRYRLARITREEIPDAEVKLQMKKFMGVRYDPEILGILIDNPEIVSSKYLEKPIKALSIKAGMVLKYSVFTEKDILVLPEGHVFTNESITKLLQFEKQQATPFTVIIEEQKVEEEKTED</sequence>
<organism evidence="4 5">
    <name type="scientific">Marinomonas sargassi</name>
    <dbReference type="NCBI Taxonomy" id="2984494"/>
    <lineage>
        <taxon>Bacteria</taxon>
        <taxon>Pseudomonadati</taxon>
        <taxon>Pseudomonadota</taxon>
        <taxon>Gammaproteobacteria</taxon>
        <taxon>Oceanospirillales</taxon>
        <taxon>Oceanospirillaceae</taxon>
        <taxon>Marinomonas</taxon>
    </lineage>
</organism>
<evidence type="ECO:0000259" key="3">
    <source>
        <dbReference type="PROSITE" id="PS51832"/>
    </source>
</evidence>
<dbReference type="InterPro" id="IPR037522">
    <property type="entry name" value="HD_GYP_dom"/>
</dbReference>